<reference evidence="2 3" key="1">
    <citation type="submission" date="2017-06" db="EMBL/GenBank/DDBJ databases">
        <authorList>
            <person name="Kim H.J."/>
            <person name="Triplett B.A."/>
        </authorList>
    </citation>
    <scope>NUCLEOTIDE SEQUENCE [LARGE SCALE GENOMIC DNA]</scope>
    <source>
        <strain evidence="2 3">DSM 29339</strain>
    </source>
</reference>
<keyword evidence="3" id="KW-1185">Reference proteome</keyword>
<organism evidence="2 3">
    <name type="scientific">Tropicimonas sediminicola</name>
    <dbReference type="NCBI Taxonomy" id="1031541"/>
    <lineage>
        <taxon>Bacteria</taxon>
        <taxon>Pseudomonadati</taxon>
        <taxon>Pseudomonadota</taxon>
        <taxon>Alphaproteobacteria</taxon>
        <taxon>Rhodobacterales</taxon>
        <taxon>Roseobacteraceae</taxon>
        <taxon>Tropicimonas</taxon>
    </lineage>
</organism>
<dbReference type="Proteomes" id="UP000198426">
    <property type="component" value="Unassembled WGS sequence"/>
</dbReference>
<name>A0A239KFU5_9RHOB</name>
<dbReference type="AlphaFoldDB" id="A0A239KFU5"/>
<dbReference type="EMBL" id="FZOY01000007">
    <property type="protein sequence ID" value="SNT17051.1"/>
    <property type="molecule type" value="Genomic_DNA"/>
</dbReference>
<gene>
    <name evidence="2" type="ORF">SAMN05421757_10788</name>
</gene>
<evidence type="ECO:0000313" key="3">
    <source>
        <dbReference type="Proteomes" id="UP000198426"/>
    </source>
</evidence>
<evidence type="ECO:0000313" key="2">
    <source>
        <dbReference type="EMBL" id="SNT17051.1"/>
    </source>
</evidence>
<sequence length="95" mass="10328">MVEVSPFIGMLVFFAYLFVLDIDFSRVRARGVACILRLQGVIGKASSDGPAEHGPEDDGSAADHVVQFEDLIARSYRHGAFDGSVGDKTREKPSQ</sequence>
<feature type="transmembrane region" description="Helical" evidence="1">
    <location>
        <begin position="6"/>
        <end position="24"/>
    </location>
</feature>
<proteinExistence type="predicted"/>
<protein>
    <submittedName>
        <fullName evidence="2">Uncharacterized protein</fullName>
    </submittedName>
</protein>
<evidence type="ECO:0000256" key="1">
    <source>
        <dbReference type="SAM" id="Phobius"/>
    </source>
</evidence>
<accession>A0A239KFU5</accession>
<keyword evidence="1" id="KW-1133">Transmembrane helix</keyword>
<keyword evidence="1" id="KW-0472">Membrane</keyword>
<dbReference type="RefSeq" id="WP_089234309.1">
    <property type="nucleotide sequence ID" value="NZ_FZOY01000007.1"/>
</dbReference>
<keyword evidence="1" id="KW-0812">Transmembrane</keyword>